<keyword evidence="1" id="KW-0812">Transmembrane</keyword>
<dbReference type="Proteomes" id="UP001642464">
    <property type="component" value="Unassembled WGS sequence"/>
</dbReference>
<evidence type="ECO:0000313" key="5">
    <source>
        <dbReference type="Proteomes" id="UP001642464"/>
    </source>
</evidence>
<feature type="transmembrane region" description="Helical" evidence="1">
    <location>
        <begin position="20"/>
        <end position="38"/>
    </location>
</feature>
<proteinExistence type="predicted"/>
<feature type="domain" description="DUF1559" evidence="2">
    <location>
        <begin position="53"/>
        <end position="147"/>
    </location>
</feature>
<keyword evidence="5" id="KW-1185">Reference proteome</keyword>
<accession>A0ABP0HD07</accession>
<comment type="caution">
    <text evidence="3">The sequence shown here is derived from an EMBL/GenBank/DDBJ whole genome shotgun (WGS) entry which is preliminary data.</text>
</comment>
<protein>
    <submittedName>
        <fullName evidence="3">DUF1559 domain-containing protein</fullName>
    </submittedName>
</protein>
<evidence type="ECO:0000313" key="3">
    <source>
        <dbReference type="EMBL" id="CAK8987663.1"/>
    </source>
</evidence>
<name>A0ABP0HD07_9DINO</name>
<dbReference type="PANTHER" id="PTHR30093">
    <property type="entry name" value="GENERAL SECRETION PATHWAY PROTEIN G"/>
    <property type="match status" value="1"/>
</dbReference>
<reference evidence="3 5" key="1">
    <citation type="submission" date="2024-02" db="EMBL/GenBank/DDBJ databases">
        <authorList>
            <person name="Chen Y."/>
            <person name="Shah S."/>
            <person name="Dougan E. K."/>
            <person name="Thang M."/>
            <person name="Chan C."/>
        </authorList>
    </citation>
    <scope>NUCLEOTIDE SEQUENCE [LARGE SCALE GENOMIC DNA]</scope>
</reference>
<dbReference type="InterPro" id="IPR011453">
    <property type="entry name" value="DUF1559"/>
</dbReference>
<keyword evidence="1" id="KW-1133">Transmembrane helix</keyword>
<sequence length="573" mass="62919">MVIMMIGKIRMQRRIDGLGVLAAGFAATYVLVVGIVWWRSFTTPGDLSSHRKVCSSRVENVLLALRRYHDKYERFPPVYTVDVDGRPLHSWRTLLLPYLNSSQLIELYRRLDLSVPWDHSVNRQVLEELGPVAAYQCPADTESRDETATSIVAVVGPHTCWWPGQEFALRDLTLPSETIMVVEIADSGIHWMEPRDLYTGQMAAGVNPASGQGISSEHGGAHLGMADGSVNLLDNRQRSSEQLDGLFRRKRRHPLRSLDLHSCRRLRKTFAIAVLCLLFELAQPFREQWHGHAQGFANSLGLQRALAGTKAACRFIHTRFASNRQPWKIELIGESLGELEGTDPLGSTDVVQPLKVLEAGSFDDRRKVGRQDRCRMANVVLLDHPLRFDLIEKRFDPALLVTRGRPAEGVRANQQGFGNDLASLLLGGTNRDGLKTVTDAGALLVMKHPGAGEDGIRGDHGEAGLCFLRSAAPGLDRCDERIIDCRGKVGLPSGTRRRAAVNDPVRPDARGNRTRGIGGIDGGTIGNVVPISGRPCEDAISLRKAGGQVCSCDSIDSDDEKTLHAVPPCLGVQ</sequence>
<evidence type="ECO:0000259" key="2">
    <source>
        <dbReference type="Pfam" id="PF07596"/>
    </source>
</evidence>
<gene>
    <name evidence="3" type="ORF">SCF082_LOCUS1075</name>
    <name evidence="4" type="ORF">SCF082_LOCUS44104</name>
</gene>
<dbReference type="EMBL" id="CAXAMM010000474">
    <property type="protein sequence ID" value="CAK8987663.1"/>
    <property type="molecule type" value="Genomic_DNA"/>
</dbReference>
<evidence type="ECO:0000256" key="1">
    <source>
        <dbReference type="SAM" id="Phobius"/>
    </source>
</evidence>
<dbReference type="EMBL" id="CAXAMM010040519">
    <property type="protein sequence ID" value="CAK9093775.1"/>
    <property type="molecule type" value="Genomic_DNA"/>
</dbReference>
<dbReference type="Pfam" id="PF07596">
    <property type="entry name" value="SBP_bac_10"/>
    <property type="match status" value="1"/>
</dbReference>
<keyword evidence="1" id="KW-0472">Membrane</keyword>
<evidence type="ECO:0000313" key="4">
    <source>
        <dbReference type="EMBL" id="CAK9093775.1"/>
    </source>
</evidence>
<organism evidence="3 5">
    <name type="scientific">Durusdinium trenchii</name>
    <dbReference type="NCBI Taxonomy" id="1381693"/>
    <lineage>
        <taxon>Eukaryota</taxon>
        <taxon>Sar</taxon>
        <taxon>Alveolata</taxon>
        <taxon>Dinophyceae</taxon>
        <taxon>Suessiales</taxon>
        <taxon>Symbiodiniaceae</taxon>
        <taxon>Durusdinium</taxon>
    </lineage>
</organism>